<name>A0A8S5MPL4_9CAUD</name>
<organism evidence="1">
    <name type="scientific">Podoviridae sp. ctoqT5</name>
    <dbReference type="NCBI Taxonomy" id="2826577"/>
    <lineage>
        <taxon>Viruses</taxon>
        <taxon>Duplodnaviria</taxon>
        <taxon>Heunggongvirae</taxon>
        <taxon>Uroviricota</taxon>
        <taxon>Caudoviricetes</taxon>
    </lineage>
</organism>
<reference evidence="1" key="1">
    <citation type="journal article" date="2021" name="Proc. Natl. Acad. Sci. U.S.A.">
        <title>A Catalog of Tens of Thousands of Viruses from Human Metagenomes Reveals Hidden Associations with Chronic Diseases.</title>
        <authorList>
            <person name="Tisza M.J."/>
            <person name="Buck C.B."/>
        </authorList>
    </citation>
    <scope>NUCLEOTIDE SEQUENCE</scope>
    <source>
        <strain evidence="1">CtoqT5</strain>
    </source>
</reference>
<proteinExistence type="predicted"/>
<dbReference type="EMBL" id="BK014952">
    <property type="protein sequence ID" value="DAD84106.1"/>
    <property type="molecule type" value="Genomic_DNA"/>
</dbReference>
<protein>
    <submittedName>
        <fullName evidence="1">Uncharacterized protein</fullName>
    </submittedName>
</protein>
<evidence type="ECO:0000313" key="1">
    <source>
        <dbReference type="EMBL" id="DAD84106.1"/>
    </source>
</evidence>
<sequence>MEFNYLAEKKRMLDSLGRIEDQCVGVECHECPLSRYNNGFDSICCDFEIEHPIEATNIVRQWAEEHPRKTRKTVLLEKFPNAMLMKDGTPYSCCEALGIAVKTECEEKRCSDCWNKEVEE</sequence>
<accession>A0A8S5MPL4</accession>